<keyword evidence="3" id="KW-1185">Reference proteome</keyword>
<proteinExistence type="predicted"/>
<protein>
    <submittedName>
        <fullName evidence="2">Uncharacterized protein</fullName>
    </submittedName>
</protein>
<dbReference type="STRING" id="84035.SAMN05660742_1259"/>
<reference evidence="2 3" key="1">
    <citation type="submission" date="2016-10" db="EMBL/GenBank/DDBJ databases">
        <authorList>
            <person name="de Groot N.N."/>
        </authorList>
    </citation>
    <scope>NUCLEOTIDE SEQUENCE [LARGE SCALE GENOMIC DNA]</scope>
    <source>
        <strain evidence="2 3">DSM 2179</strain>
    </source>
</reference>
<evidence type="ECO:0000256" key="1">
    <source>
        <dbReference type="SAM" id="MobiDB-lite"/>
    </source>
</evidence>
<dbReference type="AlphaFoldDB" id="A0A1H7CSQ6"/>
<name>A0A1H7CSQ6_9FIRM</name>
<dbReference type="EMBL" id="FNZK01000025">
    <property type="protein sequence ID" value="SEJ92698.1"/>
    <property type="molecule type" value="Genomic_DNA"/>
</dbReference>
<organism evidence="2 3">
    <name type="scientific">Propionispira arboris</name>
    <dbReference type="NCBI Taxonomy" id="84035"/>
    <lineage>
        <taxon>Bacteria</taxon>
        <taxon>Bacillati</taxon>
        <taxon>Bacillota</taxon>
        <taxon>Negativicutes</taxon>
        <taxon>Selenomonadales</taxon>
        <taxon>Selenomonadaceae</taxon>
        <taxon>Propionispira</taxon>
    </lineage>
</organism>
<evidence type="ECO:0000313" key="3">
    <source>
        <dbReference type="Proteomes" id="UP000199662"/>
    </source>
</evidence>
<dbReference type="Proteomes" id="UP000199662">
    <property type="component" value="Unassembled WGS sequence"/>
</dbReference>
<sequence>MNLLSKSNKKKTLILALTGAFAITGIGTTYLNQTAFAATADTTQQDQGQMHREHKATSKVMTDEMAQQFATTFNVDKKVLLDYQAKGYTMRDFHQAALIASAGNKSFTEVMNAKTATNSWKDVMDSFSITNEQLQQAAQAFMSKQMSTMLQIDESTVNGLLKDGYQPNDIVMASVLSKQSSKTISTVLNMKKINNTWKDVATSLGIDEATFNQCMTDLKSKMPKSPGMHRGMGNHEAAPAMQEDTTPTEAE</sequence>
<evidence type="ECO:0000313" key="2">
    <source>
        <dbReference type="EMBL" id="SEJ92698.1"/>
    </source>
</evidence>
<accession>A0A1H7CSQ6</accession>
<feature type="region of interest" description="Disordered" evidence="1">
    <location>
        <begin position="222"/>
        <end position="251"/>
    </location>
</feature>
<gene>
    <name evidence="2" type="ORF">SAMN05660742_1259</name>
</gene>
<dbReference type="RefSeq" id="WP_091835227.1">
    <property type="nucleotide sequence ID" value="NZ_FNZK01000025.1"/>
</dbReference>